<evidence type="ECO:0008006" key="4">
    <source>
        <dbReference type="Google" id="ProtNLM"/>
    </source>
</evidence>
<evidence type="ECO:0000313" key="3">
    <source>
        <dbReference type="Proteomes" id="UP000663881"/>
    </source>
</evidence>
<dbReference type="Proteomes" id="UP000663891">
    <property type="component" value="Unassembled WGS sequence"/>
</dbReference>
<dbReference type="AlphaFoldDB" id="A0A819VL37"/>
<dbReference type="EMBL" id="CAJOAY010005525">
    <property type="protein sequence ID" value="CAF4110550.1"/>
    <property type="molecule type" value="Genomic_DNA"/>
</dbReference>
<dbReference type="OrthoDB" id="10476218at2759"/>
<organism evidence="2 3">
    <name type="scientific">Adineta steineri</name>
    <dbReference type="NCBI Taxonomy" id="433720"/>
    <lineage>
        <taxon>Eukaryota</taxon>
        <taxon>Metazoa</taxon>
        <taxon>Spiralia</taxon>
        <taxon>Gnathifera</taxon>
        <taxon>Rotifera</taxon>
        <taxon>Eurotatoria</taxon>
        <taxon>Bdelloidea</taxon>
        <taxon>Adinetida</taxon>
        <taxon>Adinetidae</taxon>
        <taxon>Adineta</taxon>
    </lineage>
</organism>
<accession>A0A819VL37</accession>
<protein>
    <recommendedName>
        <fullName evidence="4">EF-hand domain-containing protein</fullName>
    </recommendedName>
</protein>
<name>A0A819VL37_9BILA</name>
<proteinExistence type="predicted"/>
<reference evidence="2" key="1">
    <citation type="submission" date="2021-02" db="EMBL/GenBank/DDBJ databases">
        <authorList>
            <person name="Nowell W R."/>
        </authorList>
    </citation>
    <scope>NUCLEOTIDE SEQUENCE</scope>
</reference>
<gene>
    <name evidence="2" type="ORF">OKA104_LOCUS36182</name>
    <name evidence="1" type="ORF">VCS650_LOCUS34425</name>
</gene>
<evidence type="ECO:0000313" key="1">
    <source>
        <dbReference type="EMBL" id="CAF1363073.1"/>
    </source>
</evidence>
<sequence length="134" mass="15722">MADNLTKQQVYSYAERDFKKVEEEKVHVTQQTAHAILKKFFPDKSHHRLLQLIQESDLDGIDQIESEQFMTIVNQLLNEDDDEKDDDFPDDESYDDRFKDFAQKMGDLANQNAPISPTTVKELLKEFKIELVKE</sequence>
<dbReference type="EMBL" id="CAJNON010000721">
    <property type="protein sequence ID" value="CAF1363073.1"/>
    <property type="molecule type" value="Genomic_DNA"/>
</dbReference>
<comment type="caution">
    <text evidence="2">The sequence shown here is derived from an EMBL/GenBank/DDBJ whole genome shotgun (WGS) entry which is preliminary data.</text>
</comment>
<evidence type="ECO:0000313" key="2">
    <source>
        <dbReference type="EMBL" id="CAF4110550.1"/>
    </source>
</evidence>
<dbReference type="Proteomes" id="UP000663881">
    <property type="component" value="Unassembled WGS sequence"/>
</dbReference>